<proteinExistence type="predicted"/>
<gene>
    <name evidence="1" type="ORF">HMPREF9696_01213</name>
</gene>
<dbReference type="PATRIC" id="fig|883079.3.peg.1232"/>
<name>K8PDG0_9BRAD</name>
<keyword evidence="2" id="KW-1185">Reference proteome</keyword>
<dbReference type="HOGENOM" id="CLU_3228554_0_0_5"/>
<sequence>MTSLLARSLNNYAARNVPFVASHCFQLIGSGLIFSPTLSSGQL</sequence>
<evidence type="ECO:0000313" key="1">
    <source>
        <dbReference type="EMBL" id="EKS38744.1"/>
    </source>
</evidence>
<comment type="caution">
    <text evidence="1">The sequence shown here is derived from an EMBL/GenBank/DDBJ whole genome shotgun (WGS) entry which is preliminary data.</text>
</comment>
<protein>
    <submittedName>
        <fullName evidence="1">Uncharacterized protein</fullName>
    </submittedName>
</protein>
<evidence type="ECO:0000313" key="2">
    <source>
        <dbReference type="Proteomes" id="UP000001095"/>
    </source>
</evidence>
<dbReference type="AlphaFoldDB" id="K8PDG0"/>
<accession>K8PDG0</accession>
<dbReference type="EMBL" id="AGWY01000006">
    <property type="protein sequence ID" value="EKS38744.1"/>
    <property type="molecule type" value="Genomic_DNA"/>
</dbReference>
<organism evidence="1 2">
    <name type="scientific">Afipia clevelandensis ATCC 49720</name>
    <dbReference type="NCBI Taxonomy" id="883079"/>
    <lineage>
        <taxon>Bacteria</taxon>
        <taxon>Pseudomonadati</taxon>
        <taxon>Pseudomonadota</taxon>
        <taxon>Alphaproteobacteria</taxon>
        <taxon>Hyphomicrobiales</taxon>
        <taxon>Nitrobacteraceae</taxon>
        <taxon>Afipia</taxon>
    </lineage>
</organism>
<dbReference type="Proteomes" id="UP000001095">
    <property type="component" value="Unassembled WGS sequence"/>
</dbReference>
<reference evidence="1 2" key="1">
    <citation type="submission" date="2012-04" db="EMBL/GenBank/DDBJ databases">
        <title>The Genome Sequence of Afipia clevelandensis ATCC 49720.</title>
        <authorList>
            <consortium name="The Broad Institute Genome Sequencing Platform"/>
            <person name="Earl A."/>
            <person name="Ward D."/>
            <person name="Feldgarden M."/>
            <person name="Gevers D."/>
            <person name="Huys G."/>
            <person name="Walker B."/>
            <person name="Young S.K."/>
            <person name="Zeng Q."/>
            <person name="Gargeya S."/>
            <person name="Fitzgerald M."/>
            <person name="Haas B."/>
            <person name="Abouelleil A."/>
            <person name="Alvarado L."/>
            <person name="Arachchi H.M."/>
            <person name="Berlin A."/>
            <person name="Chapman S.B."/>
            <person name="Goldberg J."/>
            <person name="Griggs A."/>
            <person name="Gujja S."/>
            <person name="Hansen M."/>
            <person name="Howarth C."/>
            <person name="Imamovic A."/>
            <person name="Larimer J."/>
            <person name="McCowen C."/>
            <person name="Montmayeur A."/>
            <person name="Murphy C."/>
            <person name="Neiman D."/>
            <person name="Pearson M."/>
            <person name="Priest M."/>
            <person name="Roberts A."/>
            <person name="Saif S."/>
            <person name="Shea T."/>
            <person name="Sisk P."/>
            <person name="Sykes S."/>
            <person name="Wortman J."/>
            <person name="Nusbaum C."/>
            <person name="Birren B."/>
        </authorList>
    </citation>
    <scope>NUCLEOTIDE SEQUENCE [LARGE SCALE GENOMIC DNA]</scope>
    <source>
        <strain evidence="1 2">ATCC 49720</strain>
    </source>
</reference>